<dbReference type="Proteomes" id="UP000253094">
    <property type="component" value="Unassembled WGS sequence"/>
</dbReference>
<dbReference type="OrthoDB" id="3701313at2"/>
<proteinExistence type="predicted"/>
<dbReference type="AlphaFoldDB" id="A0A367FNS1"/>
<dbReference type="EMBL" id="QOIL01000004">
    <property type="protein sequence ID" value="RCG31482.1"/>
    <property type="molecule type" value="Genomic_DNA"/>
</dbReference>
<sequence>MGRLPDGPGPGRRVVLQISLYGSRSTPGREPSGYPAPFGEREGLRIAGAVAAISGSAAVALPWTTGTGGPTVALEQLGYALHLPIMIWCGALGWRYLLPA</sequence>
<reference evidence="1 2" key="1">
    <citation type="submission" date="2018-06" db="EMBL/GenBank/DDBJ databases">
        <title>Sphaerisporangium craniellae sp. nov., isolated from a marine sponge in the South China Sea.</title>
        <authorList>
            <person name="Li L."/>
        </authorList>
    </citation>
    <scope>NUCLEOTIDE SEQUENCE [LARGE SCALE GENOMIC DNA]</scope>
    <source>
        <strain evidence="1 2">CCTCC AA 208026</strain>
    </source>
</reference>
<evidence type="ECO:0000313" key="2">
    <source>
        <dbReference type="Proteomes" id="UP000253094"/>
    </source>
</evidence>
<comment type="caution">
    <text evidence="1">The sequence shown here is derived from an EMBL/GenBank/DDBJ whole genome shotgun (WGS) entry which is preliminary data.</text>
</comment>
<protein>
    <submittedName>
        <fullName evidence="1">Uncharacterized protein</fullName>
    </submittedName>
</protein>
<keyword evidence="2" id="KW-1185">Reference proteome</keyword>
<accession>A0A367FNS1</accession>
<name>A0A367FNS1_9ACTN</name>
<evidence type="ECO:0000313" key="1">
    <source>
        <dbReference type="EMBL" id="RCG31482.1"/>
    </source>
</evidence>
<organism evidence="1 2">
    <name type="scientific">Sphaerisporangium album</name>
    <dbReference type="NCBI Taxonomy" id="509200"/>
    <lineage>
        <taxon>Bacteria</taxon>
        <taxon>Bacillati</taxon>
        <taxon>Actinomycetota</taxon>
        <taxon>Actinomycetes</taxon>
        <taxon>Streptosporangiales</taxon>
        <taxon>Streptosporangiaceae</taxon>
        <taxon>Sphaerisporangium</taxon>
    </lineage>
</organism>
<gene>
    <name evidence="1" type="ORF">DQ384_07800</name>
</gene>